<evidence type="ECO:0000313" key="2">
    <source>
        <dbReference type="EMBL" id="ARS89397.1"/>
    </source>
</evidence>
<evidence type="ECO:0000256" key="1">
    <source>
        <dbReference type="ARBA" id="ARBA00006484"/>
    </source>
</evidence>
<protein>
    <submittedName>
        <fullName evidence="2">3-oxoacyl-ACP reductase</fullName>
    </submittedName>
</protein>
<dbReference type="Proteomes" id="UP000250088">
    <property type="component" value="Chromosome"/>
</dbReference>
<dbReference type="NCBIfam" id="NF005559">
    <property type="entry name" value="PRK07231.1"/>
    <property type="match status" value="1"/>
</dbReference>
<accession>A0A2Z2HV43</accession>
<name>A0A2Z2HV43_9EURY</name>
<dbReference type="Pfam" id="PF13561">
    <property type="entry name" value="adh_short_C2"/>
    <property type="match status" value="1"/>
</dbReference>
<reference evidence="3" key="1">
    <citation type="submission" date="2017-02" db="EMBL/GenBank/DDBJ databases">
        <title>Natronthermophilus aegyptiacus gen. nov.,sp. nov., an aerobic, extremely halophilic alkalithermophilic archaeon isolated from the athalassohaline Wadi An Natrun, Egypt.</title>
        <authorList>
            <person name="Zhao B."/>
        </authorList>
    </citation>
    <scope>NUCLEOTIDE SEQUENCE [LARGE SCALE GENOMIC DNA]</scope>
    <source>
        <strain evidence="3">JW/NM-HA 15</strain>
    </source>
</reference>
<dbReference type="EMBL" id="CP019893">
    <property type="protein sequence ID" value="ARS89397.1"/>
    <property type="molecule type" value="Genomic_DNA"/>
</dbReference>
<dbReference type="PANTHER" id="PTHR42879:SF2">
    <property type="entry name" value="3-OXOACYL-[ACYL-CARRIER-PROTEIN] REDUCTASE FABG"/>
    <property type="match status" value="1"/>
</dbReference>
<dbReference type="PRINTS" id="PR00080">
    <property type="entry name" value="SDRFAMILY"/>
</dbReference>
<dbReference type="PANTHER" id="PTHR42879">
    <property type="entry name" value="3-OXOACYL-(ACYL-CARRIER-PROTEIN) REDUCTASE"/>
    <property type="match status" value="1"/>
</dbReference>
<dbReference type="SUPFAM" id="SSF51735">
    <property type="entry name" value="NAD(P)-binding Rossmann-fold domains"/>
    <property type="match status" value="1"/>
</dbReference>
<evidence type="ECO:0000313" key="3">
    <source>
        <dbReference type="Proteomes" id="UP000250088"/>
    </source>
</evidence>
<dbReference type="InterPro" id="IPR020904">
    <property type="entry name" value="Sc_DH/Rdtase_CS"/>
</dbReference>
<dbReference type="AlphaFoldDB" id="A0A2Z2HV43"/>
<dbReference type="GeneID" id="32893672"/>
<dbReference type="PRINTS" id="PR00081">
    <property type="entry name" value="GDHRDH"/>
</dbReference>
<dbReference type="GO" id="GO:0032787">
    <property type="term" value="P:monocarboxylic acid metabolic process"/>
    <property type="evidence" value="ECO:0007669"/>
    <property type="project" value="UniProtKB-ARBA"/>
</dbReference>
<gene>
    <name evidence="2" type="ORF">B1756_06300</name>
</gene>
<dbReference type="InterPro" id="IPR036291">
    <property type="entry name" value="NAD(P)-bd_dom_sf"/>
</dbReference>
<dbReference type="OrthoDB" id="7442at2157"/>
<dbReference type="PROSITE" id="PS00061">
    <property type="entry name" value="ADH_SHORT"/>
    <property type="match status" value="1"/>
</dbReference>
<organism evidence="2 3">
    <name type="scientific">Natrarchaeobaculum aegyptiacum</name>
    <dbReference type="NCBI Taxonomy" id="745377"/>
    <lineage>
        <taxon>Archaea</taxon>
        <taxon>Methanobacteriati</taxon>
        <taxon>Methanobacteriota</taxon>
        <taxon>Stenosarchaea group</taxon>
        <taxon>Halobacteria</taxon>
        <taxon>Halobacteriales</taxon>
        <taxon>Natrialbaceae</taxon>
        <taxon>Natrarchaeobaculum</taxon>
    </lineage>
</organism>
<dbReference type="FunFam" id="3.40.50.720:FF:000084">
    <property type="entry name" value="Short-chain dehydrogenase reductase"/>
    <property type="match status" value="1"/>
</dbReference>
<comment type="similarity">
    <text evidence="1">Belongs to the short-chain dehydrogenases/reductases (SDR) family.</text>
</comment>
<dbReference type="KEGG" id="naj:B1756_06300"/>
<sequence length="258" mass="26946">MSTDQFSVDGDVAIVTGSSSGIGKAIAEQFADDGVDVVVSSREQENVDPVAEAITDSDAEGEALALECDVTDREAVDAMVERTVEEFGGIDVLVNNAGASFMADFDDISENGWKTIVDINLNGTYNCTHAAADSLKDGGGAVINFASVAGQRGSPLMSPYGASKAGVINFTTTLSHEWADDDVRVNCIAPGFVATPGVESQMGVSADNIDREEVSRRIGTVEEIADVTQFLASPASSYVVGETITVQGVPQISEEHDV</sequence>
<dbReference type="RefSeq" id="WP_086887777.1">
    <property type="nucleotide sequence ID" value="NZ_CP019893.1"/>
</dbReference>
<proteinExistence type="inferred from homology"/>
<keyword evidence="3" id="KW-1185">Reference proteome</keyword>
<dbReference type="Gene3D" id="3.40.50.720">
    <property type="entry name" value="NAD(P)-binding Rossmann-like Domain"/>
    <property type="match status" value="1"/>
</dbReference>
<dbReference type="InterPro" id="IPR002347">
    <property type="entry name" value="SDR_fam"/>
</dbReference>
<dbReference type="InterPro" id="IPR050259">
    <property type="entry name" value="SDR"/>
</dbReference>